<accession>A0ABQ0SLH4</accession>
<dbReference type="GeneID" id="82811363"/>
<dbReference type="RefSeq" id="WP_242507349.1">
    <property type="nucleotide sequence ID" value="NZ_BJOD01000005.1"/>
</dbReference>
<reference evidence="1 2" key="1">
    <citation type="submission" date="2019-06" db="EMBL/GenBank/DDBJ databases">
        <title>Whole genome shotgun sequence of Brevibacillus agri NBRC 15538.</title>
        <authorList>
            <person name="Hosoyama A."/>
            <person name="Uohara A."/>
            <person name="Ohji S."/>
            <person name="Ichikawa N."/>
        </authorList>
    </citation>
    <scope>NUCLEOTIDE SEQUENCE [LARGE SCALE GENOMIC DNA]</scope>
    <source>
        <strain evidence="1 2">NBRC 15538</strain>
    </source>
</reference>
<sequence>MSPKMPIACCHTVFTEAERVEYKSIWEELDSRRISIAELEKGVQYQFPGDQDTLRLVQEWVRLERKCCPFLTFTVIASSEENPILLELTGNEEAKAFLRNEMEAEMKRITCKKKSSTISGAYFPSLAWSVCRCWCDIPTCRICSSTFPKN</sequence>
<name>A0ABQ0SLH4_9BACL</name>
<keyword evidence="2" id="KW-1185">Reference proteome</keyword>
<dbReference type="EMBL" id="BJOD01000005">
    <property type="protein sequence ID" value="GED24698.1"/>
    <property type="molecule type" value="Genomic_DNA"/>
</dbReference>
<evidence type="ECO:0000313" key="2">
    <source>
        <dbReference type="Proteomes" id="UP000317180"/>
    </source>
</evidence>
<gene>
    <name evidence="1" type="ORF">BAG01nite_08000</name>
</gene>
<protein>
    <submittedName>
        <fullName evidence="1">Uncharacterized protein</fullName>
    </submittedName>
</protein>
<comment type="caution">
    <text evidence="1">The sequence shown here is derived from an EMBL/GenBank/DDBJ whole genome shotgun (WGS) entry which is preliminary data.</text>
</comment>
<evidence type="ECO:0000313" key="1">
    <source>
        <dbReference type="EMBL" id="GED24698.1"/>
    </source>
</evidence>
<proteinExistence type="predicted"/>
<organism evidence="1 2">
    <name type="scientific">Brevibacillus agri</name>
    <dbReference type="NCBI Taxonomy" id="51101"/>
    <lineage>
        <taxon>Bacteria</taxon>
        <taxon>Bacillati</taxon>
        <taxon>Bacillota</taxon>
        <taxon>Bacilli</taxon>
        <taxon>Bacillales</taxon>
        <taxon>Paenibacillaceae</taxon>
        <taxon>Brevibacillus</taxon>
    </lineage>
</organism>
<dbReference type="Proteomes" id="UP000317180">
    <property type="component" value="Unassembled WGS sequence"/>
</dbReference>